<evidence type="ECO:0000313" key="1">
    <source>
        <dbReference type="EMBL" id="EPE97003.1"/>
    </source>
</evidence>
<gene>
    <name evidence="1" type="ORF">RGCCGE502_17235</name>
</gene>
<organism evidence="1 2">
    <name type="scientific">Rhizobium grahamii CCGE 502</name>
    <dbReference type="NCBI Taxonomy" id="990285"/>
    <lineage>
        <taxon>Bacteria</taxon>
        <taxon>Pseudomonadati</taxon>
        <taxon>Pseudomonadota</taxon>
        <taxon>Alphaproteobacteria</taxon>
        <taxon>Hyphomicrobiales</taxon>
        <taxon>Rhizobiaceae</taxon>
        <taxon>Rhizobium/Agrobacterium group</taxon>
        <taxon>Rhizobium</taxon>
    </lineage>
</organism>
<evidence type="ECO:0000313" key="2">
    <source>
        <dbReference type="Proteomes" id="UP000014411"/>
    </source>
</evidence>
<reference evidence="1 2" key="1">
    <citation type="journal article" date="2012" name="J. Bacteriol.">
        <title>Genome sequence of Rhizobium grahamii CCGE502, a broad-host-range symbiont with low nodulation competitiveness in Phaseolus vulgaris.</title>
        <authorList>
            <person name="Althabegoiti M.J."/>
            <person name="Lozano L."/>
            <person name="Torres-Tejerizo G."/>
            <person name="Ormeno-Orrillo E."/>
            <person name="Rogel M.A."/>
            <person name="Gonzalez V."/>
            <person name="Martinez-Romero E."/>
        </authorList>
    </citation>
    <scope>NUCLEOTIDE SEQUENCE [LARGE SCALE GENOMIC DNA]</scope>
    <source>
        <strain evidence="1 2">CCGE 502</strain>
    </source>
</reference>
<protein>
    <submittedName>
        <fullName evidence="1">Uncharacterized protein</fullName>
    </submittedName>
</protein>
<name>S3ICV6_9HYPH</name>
<sequence>MGLVDRLFRRGMSNKATQSSGYSLSFNSRKLAGSSKKPATATGCGPQLPSVHWVEQIAQTERLYGELHAQLLNLDLTVTELRSIERKLAVQVEAAPSKVAEYHRQALSKDAIDTAERIALLFQVLSVDVAHQIERAKSRPRRNQRQSKKRSA</sequence>
<keyword evidence="2" id="KW-1185">Reference proteome</keyword>
<dbReference type="Proteomes" id="UP000014411">
    <property type="component" value="Unassembled WGS sequence"/>
</dbReference>
<dbReference type="HOGENOM" id="CLU_1720884_0_0_5"/>
<dbReference type="AlphaFoldDB" id="S3ICV6"/>
<dbReference type="EMBL" id="AEYE02000018">
    <property type="protein sequence ID" value="EPE97003.1"/>
    <property type="molecule type" value="Genomic_DNA"/>
</dbReference>
<accession>S3ICV6</accession>
<comment type="caution">
    <text evidence="1">The sequence shown here is derived from an EMBL/GenBank/DDBJ whole genome shotgun (WGS) entry which is preliminary data.</text>
</comment>
<dbReference type="RefSeq" id="WP_016555436.1">
    <property type="nucleotide sequence ID" value="NZ_AEYE02000018.1"/>
</dbReference>
<proteinExistence type="predicted"/>